<keyword evidence="11" id="KW-0808">Transferase</keyword>
<dbReference type="PANTHER" id="PTHR11675">
    <property type="entry name" value="N-ACETYLGALACTOSAMINYLTRANSFERASE"/>
    <property type="match status" value="1"/>
</dbReference>
<dbReference type="SUPFAM" id="SSF50370">
    <property type="entry name" value="Ricin B-like lectins"/>
    <property type="match status" value="1"/>
</dbReference>
<keyword evidence="11" id="KW-0464">Manganese</keyword>
<dbReference type="InterPro" id="IPR000772">
    <property type="entry name" value="Ricin_B_lectin"/>
</dbReference>
<dbReference type="SMART" id="SM00458">
    <property type="entry name" value="RICIN"/>
    <property type="match status" value="1"/>
</dbReference>
<keyword evidence="7 11" id="KW-0333">Golgi apparatus</keyword>
<dbReference type="RefSeq" id="XP_030380366.1">
    <property type="nucleotide sequence ID" value="XM_030524506.1"/>
</dbReference>
<dbReference type="InterPro" id="IPR029044">
    <property type="entry name" value="Nucleotide-diphossugar_trans"/>
</dbReference>
<evidence type="ECO:0000259" key="12">
    <source>
        <dbReference type="SMART" id="SM00458"/>
    </source>
</evidence>
<keyword evidence="9 11" id="KW-1015">Disulfide bond</keyword>
<sequence>MLRSNLELIAMLTIFIISWSALFLLYSVFNLYAPFTNKTIDLDPIFQPYGRAQDLLPADFQPRPSEEKRDWHDYKAMEQDAKRVGLGEQGKAAKLKNSTRDLQLKLNEKYGFNALLSDSISVNRSLPDIRPPNCKKKLYLSVLPKVSIILIFYNEYFSVLKRSLHSVINRSPPELIKEIILVDDYSDRDHLHKPLEDYIAGHFTNVRIIRLPRRMGLIAARTAGARNATAEILVFLDSHIEANHNWLPPLLEPIALNKRMVVCPIIDSVNYNNFELSEFRPKGHRGAFTRDLAYVILGLLPENIKFPSKPYKNPVMMGGLFAISTQFFWELGGYDEGLDIYGGEQFELSFKIWMCGGEMYNVPCSRVAHVFPSPHKKPYNVPAGRSNYLFKNYKRVAEVWMDGYTKYISWYYEAGDIDVGDLTKQKALRSKLKCKSFEWYLKNVAFDVIGGYPPFMYASGAIQNLGDANMCVDVLRHDFLQPIGLYTCAENLVFPQLPQFWTLTPHWELYMHNNFMCLEVRTLKRNAPVWQKPCHRKGGNQFWNYDYKSRLLKNREDGKRCLEMLPLNKTVVVNACNKSNIYMRWNIGFINRTALQNISYT</sequence>
<dbReference type="PANTHER" id="PTHR11675:SF134">
    <property type="entry name" value="N-ACETYLGALACTOSAMINYLTRANSFERASE 4-RELATED"/>
    <property type="match status" value="1"/>
</dbReference>
<evidence type="ECO:0000256" key="7">
    <source>
        <dbReference type="ARBA" id="ARBA00023034"/>
    </source>
</evidence>
<evidence type="ECO:0000256" key="5">
    <source>
        <dbReference type="ARBA" id="ARBA00022968"/>
    </source>
</evidence>
<evidence type="ECO:0000256" key="2">
    <source>
        <dbReference type="ARBA" id="ARBA00005680"/>
    </source>
</evidence>
<dbReference type="Pfam" id="PF00535">
    <property type="entry name" value="Glycos_transf_2"/>
    <property type="match status" value="1"/>
</dbReference>
<evidence type="ECO:0000256" key="1">
    <source>
        <dbReference type="ARBA" id="ARBA00004323"/>
    </source>
</evidence>
<evidence type="ECO:0000256" key="10">
    <source>
        <dbReference type="ARBA" id="ARBA00023180"/>
    </source>
</evidence>
<feature type="domain" description="Ricin B lectin" evidence="12">
    <location>
        <begin position="459"/>
        <end position="588"/>
    </location>
</feature>
<keyword evidence="13" id="KW-1185">Reference proteome</keyword>
<comment type="subcellular location">
    <subcellularLocation>
        <location evidence="1 11">Golgi apparatus membrane</location>
        <topology evidence="1 11">Single-pass type II membrane protein</topology>
    </subcellularLocation>
</comment>
<dbReference type="GO" id="GO:0004653">
    <property type="term" value="F:polypeptide N-acetylgalactosaminyltransferase activity"/>
    <property type="evidence" value="ECO:0007669"/>
    <property type="project" value="TreeGrafter"/>
</dbReference>
<protein>
    <recommendedName>
        <fullName evidence="11">Polypeptide N-acetylgalactosaminyltransferase</fullName>
        <ecNumber evidence="11">2.4.1.-</ecNumber>
    </recommendedName>
    <alternativeName>
        <fullName evidence="11">Protein-UDP acetylgalactosaminyltransferase</fullName>
    </alternativeName>
</protein>
<dbReference type="Gene3D" id="2.80.10.50">
    <property type="match status" value="1"/>
</dbReference>
<dbReference type="Proteomes" id="UP000504634">
    <property type="component" value="Unplaced"/>
</dbReference>
<accession>A0A6J2TUZ5</accession>
<dbReference type="OrthoDB" id="6159198at2759"/>
<dbReference type="CDD" id="cd02510">
    <property type="entry name" value="pp-GalNAc-T"/>
    <property type="match status" value="1"/>
</dbReference>
<dbReference type="UniPathway" id="UPA00378"/>
<proteinExistence type="inferred from homology"/>
<gene>
    <name evidence="14" type="primary">LOC115628418</name>
</gene>
<evidence type="ECO:0000313" key="13">
    <source>
        <dbReference type="Proteomes" id="UP000504634"/>
    </source>
</evidence>
<dbReference type="GO" id="GO:0006493">
    <property type="term" value="P:protein O-linked glycosylation"/>
    <property type="evidence" value="ECO:0007669"/>
    <property type="project" value="TreeGrafter"/>
</dbReference>
<keyword evidence="10" id="KW-0325">Glycoprotein</keyword>
<dbReference type="GO" id="GO:0000139">
    <property type="term" value="C:Golgi membrane"/>
    <property type="evidence" value="ECO:0007669"/>
    <property type="project" value="UniProtKB-SubCell"/>
</dbReference>
<dbReference type="GO" id="GO:0030246">
    <property type="term" value="F:carbohydrate binding"/>
    <property type="evidence" value="ECO:0007669"/>
    <property type="project" value="UniProtKB-KW"/>
</dbReference>
<keyword evidence="3 11" id="KW-0812">Transmembrane</keyword>
<dbReference type="EC" id="2.4.1.-" evidence="11"/>
<dbReference type="InterPro" id="IPR045885">
    <property type="entry name" value="GalNAc-T"/>
</dbReference>
<name>A0A6J2TUZ5_DROLE</name>
<keyword evidence="5" id="KW-0735">Signal-anchor</keyword>
<evidence type="ECO:0000256" key="8">
    <source>
        <dbReference type="ARBA" id="ARBA00023136"/>
    </source>
</evidence>
<keyword evidence="11" id="KW-0328">Glycosyltransferase</keyword>
<reference evidence="14" key="1">
    <citation type="submission" date="2025-08" db="UniProtKB">
        <authorList>
            <consortium name="RefSeq"/>
        </authorList>
    </citation>
    <scope>IDENTIFICATION</scope>
    <source>
        <strain evidence="14">11010-0011.00</strain>
        <tissue evidence="14">Whole body</tissue>
    </source>
</reference>
<evidence type="ECO:0000313" key="14">
    <source>
        <dbReference type="RefSeq" id="XP_030380366.1"/>
    </source>
</evidence>
<keyword evidence="8 11" id="KW-0472">Membrane</keyword>
<dbReference type="InterPro" id="IPR035992">
    <property type="entry name" value="Ricin_B-like_lectins"/>
</dbReference>
<organism evidence="13 14">
    <name type="scientific">Drosophila lebanonensis</name>
    <name type="common">Fruit fly</name>
    <name type="synonym">Scaptodrosophila lebanonensis</name>
    <dbReference type="NCBI Taxonomy" id="7225"/>
    <lineage>
        <taxon>Eukaryota</taxon>
        <taxon>Metazoa</taxon>
        <taxon>Ecdysozoa</taxon>
        <taxon>Arthropoda</taxon>
        <taxon>Hexapoda</taxon>
        <taxon>Insecta</taxon>
        <taxon>Pterygota</taxon>
        <taxon>Neoptera</taxon>
        <taxon>Endopterygota</taxon>
        <taxon>Diptera</taxon>
        <taxon>Brachycera</taxon>
        <taxon>Muscomorpha</taxon>
        <taxon>Ephydroidea</taxon>
        <taxon>Drosophilidae</taxon>
        <taxon>Scaptodrosophila</taxon>
    </lineage>
</organism>
<comment type="pathway">
    <text evidence="11">Protein modification; protein glycosylation.</text>
</comment>
<evidence type="ECO:0000256" key="6">
    <source>
        <dbReference type="ARBA" id="ARBA00022989"/>
    </source>
</evidence>
<evidence type="ECO:0000256" key="9">
    <source>
        <dbReference type="ARBA" id="ARBA00023157"/>
    </source>
</evidence>
<evidence type="ECO:0000256" key="3">
    <source>
        <dbReference type="ARBA" id="ARBA00022692"/>
    </source>
</evidence>
<keyword evidence="4 11" id="KW-0430">Lectin</keyword>
<dbReference type="GeneID" id="115628418"/>
<feature type="transmembrane region" description="Helical" evidence="11">
    <location>
        <begin position="7"/>
        <end position="29"/>
    </location>
</feature>
<evidence type="ECO:0000256" key="4">
    <source>
        <dbReference type="ARBA" id="ARBA00022734"/>
    </source>
</evidence>
<dbReference type="Gene3D" id="3.90.550.10">
    <property type="entry name" value="Spore Coat Polysaccharide Biosynthesis Protein SpsA, Chain A"/>
    <property type="match status" value="1"/>
</dbReference>
<dbReference type="SUPFAM" id="SSF53448">
    <property type="entry name" value="Nucleotide-diphospho-sugar transferases"/>
    <property type="match status" value="1"/>
</dbReference>
<keyword evidence="6 11" id="KW-1133">Transmembrane helix</keyword>
<evidence type="ECO:0000256" key="11">
    <source>
        <dbReference type="RuleBase" id="RU361242"/>
    </source>
</evidence>
<comment type="similarity">
    <text evidence="2 11">Belongs to the glycosyltransferase 2 family. GalNAc-T subfamily.</text>
</comment>
<dbReference type="AlphaFoldDB" id="A0A6J2TUZ5"/>
<dbReference type="PROSITE" id="PS50231">
    <property type="entry name" value="RICIN_B_LECTIN"/>
    <property type="match status" value="1"/>
</dbReference>
<comment type="cofactor">
    <cofactor evidence="11">
        <name>Mn(2+)</name>
        <dbReference type="ChEBI" id="CHEBI:29035"/>
    </cofactor>
</comment>
<dbReference type="Pfam" id="PF00652">
    <property type="entry name" value="Ricin_B_lectin"/>
    <property type="match status" value="1"/>
</dbReference>
<dbReference type="InterPro" id="IPR001173">
    <property type="entry name" value="Glyco_trans_2-like"/>
</dbReference>